<comment type="caution">
    <text evidence="3">The sequence shown here is derived from an EMBL/GenBank/DDBJ whole genome shotgun (WGS) entry which is preliminary data.</text>
</comment>
<keyword evidence="1" id="KW-0812">Transmembrane</keyword>
<feature type="transmembrane region" description="Helical" evidence="1">
    <location>
        <begin position="12"/>
        <end position="33"/>
    </location>
</feature>
<reference evidence="2" key="2">
    <citation type="submission" date="2024-06" db="EMBL/GenBank/DDBJ databases">
        <title>Vaginal Lactobacillus fatty acid response mechanisms reveal a metabolite-targeted strategy for bacterial vaginosis treatment.</title>
        <authorList>
            <person name="Zhu M."/>
            <person name="Blainey P.C."/>
            <person name="Bloom S.M."/>
            <person name="Kwon D.S."/>
        </authorList>
    </citation>
    <scope>NUCLEOTIDE SEQUENCE</scope>
    <source>
        <strain evidence="2">194_F1_1</strain>
    </source>
</reference>
<dbReference type="AlphaFoldDB" id="A0A4R6CRG4"/>
<name>A0A4R6CRG4_9LACO</name>
<dbReference type="Proteomes" id="UP001434419">
    <property type="component" value="Unassembled WGS sequence"/>
</dbReference>
<dbReference type="Proteomes" id="UP000295195">
    <property type="component" value="Unassembled WGS sequence"/>
</dbReference>
<feature type="transmembrane region" description="Helical" evidence="1">
    <location>
        <begin position="45"/>
        <end position="72"/>
    </location>
</feature>
<organism evidence="3 4">
    <name type="scientific">Lactobacillus crispatus</name>
    <dbReference type="NCBI Taxonomy" id="47770"/>
    <lineage>
        <taxon>Bacteria</taxon>
        <taxon>Bacillati</taxon>
        <taxon>Bacillota</taxon>
        <taxon>Bacilli</taxon>
        <taxon>Lactobacillales</taxon>
        <taxon>Lactobacillaceae</taxon>
        <taxon>Lactobacillus</taxon>
    </lineage>
</organism>
<protein>
    <submittedName>
        <fullName evidence="3">Uncharacterized protein</fullName>
    </submittedName>
</protein>
<dbReference type="RefSeq" id="WP_060462992.1">
    <property type="nucleotide sequence ID" value="NZ_CP083390.1"/>
</dbReference>
<keyword evidence="1" id="KW-1133">Transmembrane helix</keyword>
<keyword evidence="5" id="KW-1185">Reference proteome</keyword>
<gene>
    <name evidence="2" type="ORF">ABVC42_00140</name>
    <name evidence="3" type="ORF">CEE75_10940</name>
</gene>
<proteinExistence type="predicted"/>
<sequence length="82" mass="9402">METLWEIMKAKFLKAIFKLVFIIFLIVTTEISIQSIDLFLQSIKVSLGLAIISLIVFVASVATIYLCLHVIFKNTKLEKYFS</sequence>
<evidence type="ECO:0000313" key="5">
    <source>
        <dbReference type="Proteomes" id="UP001434419"/>
    </source>
</evidence>
<keyword evidence="1" id="KW-0472">Membrane</keyword>
<dbReference type="EMBL" id="JBETVU010000007">
    <property type="protein sequence ID" value="MES5148371.1"/>
    <property type="molecule type" value="Genomic_DNA"/>
</dbReference>
<evidence type="ECO:0000313" key="4">
    <source>
        <dbReference type="Proteomes" id="UP000295195"/>
    </source>
</evidence>
<accession>A0A4R6CRG4</accession>
<evidence type="ECO:0000313" key="3">
    <source>
        <dbReference type="EMBL" id="TDN29393.1"/>
    </source>
</evidence>
<reference evidence="3 4" key="1">
    <citation type="submission" date="2017-06" db="EMBL/GenBank/DDBJ databases">
        <authorList>
            <person name="Swanenburg J."/>
            <person name="Kort R."/>
        </authorList>
    </citation>
    <scope>NUCLEOTIDE SEQUENCE [LARGE SCALE GENOMIC DNA]</scope>
    <source>
        <strain evidence="3 4">RL05</strain>
    </source>
</reference>
<dbReference type="EMBL" id="NKLP01000207">
    <property type="protein sequence ID" value="TDN29393.1"/>
    <property type="molecule type" value="Genomic_DNA"/>
</dbReference>
<evidence type="ECO:0000313" key="2">
    <source>
        <dbReference type="EMBL" id="MES5148371.1"/>
    </source>
</evidence>
<evidence type="ECO:0000256" key="1">
    <source>
        <dbReference type="SAM" id="Phobius"/>
    </source>
</evidence>